<dbReference type="GeneID" id="25563192"/>
<evidence type="ECO:0000256" key="11">
    <source>
        <dbReference type="RuleBase" id="RU000488"/>
    </source>
</evidence>
<dbReference type="RefSeq" id="XP_013759948.1">
    <property type="nucleotide sequence ID" value="XM_013904494.1"/>
</dbReference>
<proteinExistence type="inferred from homology"/>
<evidence type="ECO:0000256" key="6">
    <source>
        <dbReference type="ARBA" id="ARBA00022792"/>
    </source>
</evidence>
<evidence type="ECO:0000313" key="13">
    <source>
        <dbReference type="EMBL" id="KNC47174.1"/>
    </source>
</evidence>
<dbReference type="Pfam" id="PF00153">
    <property type="entry name" value="Mito_carr"/>
    <property type="match status" value="3"/>
</dbReference>
<dbReference type="InterPro" id="IPR051752">
    <property type="entry name" value="Mito_2-oxodicarb_carrier"/>
</dbReference>
<dbReference type="eggNOG" id="KOG0754">
    <property type="taxonomic scope" value="Eukaryota"/>
</dbReference>
<evidence type="ECO:0000256" key="3">
    <source>
        <dbReference type="ARBA" id="ARBA00022448"/>
    </source>
</evidence>
<evidence type="ECO:0000313" key="14">
    <source>
        <dbReference type="Proteomes" id="UP000054408"/>
    </source>
</evidence>
<keyword evidence="7" id="KW-1133">Transmembrane helix</keyword>
<sequence length="485" mass="51352">MYDLPTTMPADVVGTLDQVPDLAAYFPSKTKGKHQTMPAQPASADGPAGADAPPTPPALDRQVAQQCRGGRPSRTLSRSRRHKLLLVAHRTRVAVALDDAAYVPTRHPVAVSPSASLMLTRATPCAASQITCAPHLALRKIATLNAALPTLLTDVNGWRKAMDSRVHRAGVACPVHVETLAAAPDLLSLPDHMLAEFLVALPRASFNALAYVYNPNPPKLPLYKYVVAGGGAGIAEILVMYPLDVVKTRLQLQVSKAGSEVAYSGVVDCLTKIVRAEGPLALYRGIASPILAEAPKRAWKFASNEQFKQAFKGIMPAPIIPALAGASAGLTEAGINAPFELVKVRLQAKGSAYTSTLNAATSILRHEGVGALYRGASAQAARNAVWNGVYFALIFELKAAFPDPTSKSEELLRNMAAGTIGGTSRMNNMPKGEPLPSITACLRDIYLHEGGARAMWKGLTPRLLRLGPGGGIMLVAFDYIASLLG</sequence>
<feature type="repeat" description="Solcar" evidence="10">
    <location>
        <begin position="220"/>
        <end position="310"/>
    </location>
</feature>
<keyword evidence="14" id="KW-1185">Reference proteome</keyword>
<evidence type="ECO:0000256" key="1">
    <source>
        <dbReference type="ARBA" id="ARBA00004448"/>
    </source>
</evidence>
<dbReference type="GO" id="GO:0005743">
    <property type="term" value="C:mitochondrial inner membrane"/>
    <property type="evidence" value="ECO:0007669"/>
    <property type="project" value="UniProtKB-SubCell"/>
</dbReference>
<evidence type="ECO:0000256" key="10">
    <source>
        <dbReference type="PROSITE-ProRule" id="PRU00282"/>
    </source>
</evidence>
<dbReference type="OrthoDB" id="434783at2759"/>
<dbReference type="PANTHER" id="PTHR46356">
    <property type="entry name" value="MITOCHONDRIAL 2-OXODICARBOXYLATE CARRIER"/>
    <property type="match status" value="1"/>
</dbReference>
<evidence type="ECO:0000256" key="4">
    <source>
        <dbReference type="ARBA" id="ARBA00022692"/>
    </source>
</evidence>
<comment type="subcellular location">
    <subcellularLocation>
        <location evidence="1">Mitochondrion inner membrane</location>
        <topology evidence="1">Multi-pass membrane protein</topology>
    </subcellularLocation>
</comment>
<evidence type="ECO:0000256" key="2">
    <source>
        <dbReference type="ARBA" id="ARBA00006375"/>
    </source>
</evidence>
<gene>
    <name evidence="13" type="ORF">AMSG_03602</name>
</gene>
<accession>A0A0L0D4D7</accession>
<protein>
    <submittedName>
        <fullName evidence="13">Uncharacterized protein</fullName>
    </submittedName>
</protein>
<evidence type="ECO:0000256" key="9">
    <source>
        <dbReference type="ARBA" id="ARBA00023136"/>
    </source>
</evidence>
<evidence type="ECO:0000256" key="7">
    <source>
        <dbReference type="ARBA" id="ARBA00022989"/>
    </source>
</evidence>
<reference evidence="13 14" key="1">
    <citation type="submission" date="2010-05" db="EMBL/GenBank/DDBJ databases">
        <title>The Genome Sequence of Thecamonas trahens ATCC 50062.</title>
        <authorList>
            <consortium name="The Broad Institute Genome Sequencing Platform"/>
            <person name="Russ C."/>
            <person name="Cuomo C."/>
            <person name="Shea T."/>
            <person name="Young S.K."/>
            <person name="Zeng Q."/>
            <person name="Koehrsen M."/>
            <person name="Haas B."/>
            <person name="Borodovsky M."/>
            <person name="Guigo R."/>
            <person name="Alvarado L."/>
            <person name="Berlin A."/>
            <person name="Bochicchio J."/>
            <person name="Borenstein D."/>
            <person name="Chapman S."/>
            <person name="Chen Z."/>
            <person name="Freedman E."/>
            <person name="Gellesch M."/>
            <person name="Goldberg J."/>
            <person name="Griggs A."/>
            <person name="Gujja S."/>
            <person name="Heilman E."/>
            <person name="Heiman D."/>
            <person name="Hepburn T."/>
            <person name="Howarth C."/>
            <person name="Jen D."/>
            <person name="Larson L."/>
            <person name="Mehta T."/>
            <person name="Park D."/>
            <person name="Pearson M."/>
            <person name="Roberts A."/>
            <person name="Saif S."/>
            <person name="Shenoy N."/>
            <person name="Sisk P."/>
            <person name="Stolte C."/>
            <person name="Sykes S."/>
            <person name="Thomson T."/>
            <person name="Walk T."/>
            <person name="White J."/>
            <person name="Yandava C."/>
            <person name="Burger G."/>
            <person name="Gray M.W."/>
            <person name="Holland P.W.H."/>
            <person name="King N."/>
            <person name="Lang F.B.F."/>
            <person name="Roger A.J."/>
            <person name="Ruiz-Trillo I."/>
            <person name="Lander E."/>
            <person name="Nusbaum C."/>
        </authorList>
    </citation>
    <scope>NUCLEOTIDE SEQUENCE [LARGE SCALE GENOMIC DNA]</scope>
    <source>
        <strain evidence="13 14">ATCC 50062</strain>
    </source>
</reference>
<evidence type="ECO:0000256" key="5">
    <source>
        <dbReference type="ARBA" id="ARBA00022737"/>
    </source>
</evidence>
<keyword evidence="8" id="KW-0496">Mitochondrion</keyword>
<feature type="repeat" description="Solcar" evidence="10">
    <location>
        <begin position="316"/>
        <end position="400"/>
    </location>
</feature>
<feature type="region of interest" description="Disordered" evidence="12">
    <location>
        <begin position="29"/>
        <end position="60"/>
    </location>
</feature>
<keyword evidence="5" id="KW-0677">Repeat</keyword>
<feature type="compositionally biased region" description="Low complexity" evidence="12">
    <location>
        <begin position="38"/>
        <end position="52"/>
    </location>
</feature>
<keyword evidence="6" id="KW-0999">Mitochondrion inner membrane</keyword>
<keyword evidence="9 10" id="KW-0472">Membrane</keyword>
<comment type="similarity">
    <text evidence="2 11">Belongs to the mitochondrial carrier (TC 2.A.29) family.</text>
</comment>
<organism evidence="13 14">
    <name type="scientific">Thecamonas trahens ATCC 50062</name>
    <dbReference type="NCBI Taxonomy" id="461836"/>
    <lineage>
        <taxon>Eukaryota</taxon>
        <taxon>Apusozoa</taxon>
        <taxon>Apusomonadida</taxon>
        <taxon>Apusomonadidae</taxon>
        <taxon>Thecamonas</taxon>
    </lineage>
</organism>
<dbReference type="InterPro" id="IPR018108">
    <property type="entry name" value="MCP_transmembrane"/>
</dbReference>
<dbReference type="PANTHER" id="PTHR46356:SF1">
    <property type="entry name" value="MITOCHONDRIAL 2-OXODICARBOXYLATE CARRIER"/>
    <property type="match status" value="1"/>
</dbReference>
<dbReference type="Proteomes" id="UP000054408">
    <property type="component" value="Unassembled WGS sequence"/>
</dbReference>
<dbReference type="Gene3D" id="1.50.40.10">
    <property type="entry name" value="Mitochondrial carrier domain"/>
    <property type="match status" value="2"/>
</dbReference>
<dbReference type="PROSITE" id="PS50920">
    <property type="entry name" value="SOLCAR"/>
    <property type="match status" value="3"/>
</dbReference>
<dbReference type="InterPro" id="IPR023395">
    <property type="entry name" value="MCP_dom_sf"/>
</dbReference>
<keyword evidence="4 10" id="KW-0812">Transmembrane</keyword>
<keyword evidence="3 11" id="KW-0813">Transport</keyword>
<dbReference type="EMBL" id="GL349445">
    <property type="protein sequence ID" value="KNC47174.1"/>
    <property type="molecule type" value="Genomic_DNA"/>
</dbReference>
<evidence type="ECO:0000256" key="8">
    <source>
        <dbReference type="ARBA" id="ARBA00023128"/>
    </source>
</evidence>
<evidence type="ECO:0000256" key="12">
    <source>
        <dbReference type="SAM" id="MobiDB-lite"/>
    </source>
</evidence>
<dbReference type="SUPFAM" id="SSF103506">
    <property type="entry name" value="Mitochondrial carrier"/>
    <property type="match status" value="1"/>
</dbReference>
<feature type="repeat" description="Solcar" evidence="10">
    <location>
        <begin position="408"/>
        <end position="483"/>
    </location>
</feature>
<name>A0A0L0D4D7_THETB</name>
<dbReference type="AlphaFoldDB" id="A0A0L0D4D7"/>